<dbReference type="Proteomes" id="UP000215914">
    <property type="component" value="Unassembled WGS sequence"/>
</dbReference>
<name>A0A9K3HJ65_HELAN</name>
<dbReference type="Gramene" id="mRNA:HanXRQr2_Chr12g0557541">
    <property type="protein sequence ID" value="CDS:HanXRQr2_Chr12g0557541.1"/>
    <property type="gene ID" value="HanXRQr2_Chr12g0557541"/>
</dbReference>
<protein>
    <submittedName>
        <fullName evidence="1">Uncharacterized protein</fullName>
    </submittedName>
</protein>
<evidence type="ECO:0000313" key="2">
    <source>
        <dbReference type="Proteomes" id="UP000215914"/>
    </source>
</evidence>
<dbReference type="AlphaFoldDB" id="A0A9K3HJ65"/>
<sequence length="90" mass="10606">MLMLVVRLSMCWDSAWKRLPDVVEGKDEVAALMDALKTQNDKFFKGLTRSAPQLVESIKEITYCWVHKWSKLSEMSYQNWSSFEGLNFRR</sequence>
<accession>A0A9K3HJ65</accession>
<reference evidence="1" key="1">
    <citation type="journal article" date="2017" name="Nature">
        <title>The sunflower genome provides insights into oil metabolism, flowering and Asterid evolution.</title>
        <authorList>
            <person name="Badouin H."/>
            <person name="Gouzy J."/>
            <person name="Grassa C.J."/>
            <person name="Murat F."/>
            <person name="Staton S.E."/>
            <person name="Cottret L."/>
            <person name="Lelandais-Briere C."/>
            <person name="Owens G.L."/>
            <person name="Carrere S."/>
            <person name="Mayjonade B."/>
            <person name="Legrand L."/>
            <person name="Gill N."/>
            <person name="Kane N.C."/>
            <person name="Bowers J.E."/>
            <person name="Hubner S."/>
            <person name="Bellec A."/>
            <person name="Berard A."/>
            <person name="Berges H."/>
            <person name="Blanchet N."/>
            <person name="Boniface M.C."/>
            <person name="Brunel D."/>
            <person name="Catrice O."/>
            <person name="Chaidir N."/>
            <person name="Claudel C."/>
            <person name="Donnadieu C."/>
            <person name="Faraut T."/>
            <person name="Fievet G."/>
            <person name="Helmstetter N."/>
            <person name="King M."/>
            <person name="Knapp S.J."/>
            <person name="Lai Z."/>
            <person name="Le Paslier M.C."/>
            <person name="Lippi Y."/>
            <person name="Lorenzon L."/>
            <person name="Mandel J.R."/>
            <person name="Marage G."/>
            <person name="Marchand G."/>
            <person name="Marquand E."/>
            <person name="Bret-Mestries E."/>
            <person name="Morien E."/>
            <person name="Nambeesan S."/>
            <person name="Nguyen T."/>
            <person name="Pegot-Espagnet P."/>
            <person name="Pouilly N."/>
            <person name="Raftis F."/>
            <person name="Sallet E."/>
            <person name="Schiex T."/>
            <person name="Thomas J."/>
            <person name="Vandecasteele C."/>
            <person name="Vares D."/>
            <person name="Vear F."/>
            <person name="Vautrin S."/>
            <person name="Crespi M."/>
            <person name="Mangin B."/>
            <person name="Burke J.M."/>
            <person name="Salse J."/>
            <person name="Munos S."/>
            <person name="Vincourt P."/>
            <person name="Rieseberg L.H."/>
            <person name="Langlade N.B."/>
        </authorList>
    </citation>
    <scope>NUCLEOTIDE SEQUENCE</scope>
    <source>
        <tissue evidence="1">Leaves</tissue>
    </source>
</reference>
<proteinExistence type="predicted"/>
<gene>
    <name evidence="1" type="ORF">HanXRQr2_Chr12g0557541</name>
</gene>
<keyword evidence="2" id="KW-1185">Reference proteome</keyword>
<reference evidence="1" key="2">
    <citation type="submission" date="2020-06" db="EMBL/GenBank/DDBJ databases">
        <title>Helianthus annuus Genome sequencing and assembly Release 2.</title>
        <authorList>
            <person name="Gouzy J."/>
            <person name="Langlade N."/>
            <person name="Munos S."/>
        </authorList>
    </citation>
    <scope>NUCLEOTIDE SEQUENCE</scope>
    <source>
        <tissue evidence="1">Leaves</tissue>
    </source>
</reference>
<evidence type="ECO:0000313" key="1">
    <source>
        <dbReference type="EMBL" id="KAF5779282.1"/>
    </source>
</evidence>
<comment type="caution">
    <text evidence="1">The sequence shown here is derived from an EMBL/GenBank/DDBJ whole genome shotgun (WGS) entry which is preliminary data.</text>
</comment>
<organism evidence="1 2">
    <name type="scientific">Helianthus annuus</name>
    <name type="common">Common sunflower</name>
    <dbReference type="NCBI Taxonomy" id="4232"/>
    <lineage>
        <taxon>Eukaryota</taxon>
        <taxon>Viridiplantae</taxon>
        <taxon>Streptophyta</taxon>
        <taxon>Embryophyta</taxon>
        <taxon>Tracheophyta</taxon>
        <taxon>Spermatophyta</taxon>
        <taxon>Magnoliopsida</taxon>
        <taxon>eudicotyledons</taxon>
        <taxon>Gunneridae</taxon>
        <taxon>Pentapetalae</taxon>
        <taxon>asterids</taxon>
        <taxon>campanulids</taxon>
        <taxon>Asterales</taxon>
        <taxon>Asteraceae</taxon>
        <taxon>Asteroideae</taxon>
        <taxon>Heliantheae alliance</taxon>
        <taxon>Heliantheae</taxon>
        <taxon>Helianthus</taxon>
    </lineage>
</organism>
<dbReference type="EMBL" id="MNCJ02000327">
    <property type="protein sequence ID" value="KAF5779282.1"/>
    <property type="molecule type" value="Genomic_DNA"/>
</dbReference>